<name>A0A2D0KAZ2_9GAMM</name>
<dbReference type="EMBL" id="NJAJ01000064">
    <property type="protein sequence ID" value="PHM60532.1"/>
    <property type="molecule type" value="Genomic_DNA"/>
</dbReference>
<proteinExistence type="predicted"/>
<sequence length="53" mass="6121">MKIFLFAAIERANKEQTRPICVKAQALNEQEAKRLLAPVYVIYGWMGQIVNKQ</sequence>
<evidence type="ECO:0000313" key="1">
    <source>
        <dbReference type="EMBL" id="PHM60532.1"/>
    </source>
</evidence>
<accession>A0A2D0KAZ2</accession>
<dbReference type="Proteomes" id="UP000222366">
    <property type="component" value="Unassembled WGS sequence"/>
</dbReference>
<organism evidence="1 2">
    <name type="scientific">Xenorhabdus stockiae</name>
    <dbReference type="NCBI Taxonomy" id="351614"/>
    <lineage>
        <taxon>Bacteria</taxon>
        <taxon>Pseudomonadati</taxon>
        <taxon>Pseudomonadota</taxon>
        <taxon>Gammaproteobacteria</taxon>
        <taxon>Enterobacterales</taxon>
        <taxon>Morganellaceae</taxon>
        <taxon>Xenorhabdus</taxon>
    </lineage>
</organism>
<evidence type="ECO:0000313" key="2">
    <source>
        <dbReference type="Proteomes" id="UP000222366"/>
    </source>
</evidence>
<dbReference type="AlphaFoldDB" id="A0A2D0KAZ2"/>
<gene>
    <name evidence="1" type="ORF">Xsto_03899</name>
</gene>
<reference evidence="1 2" key="1">
    <citation type="journal article" date="2017" name="Nat. Microbiol.">
        <title>Natural product diversity associated with the nematode symbionts Photorhabdus and Xenorhabdus.</title>
        <authorList>
            <person name="Tobias N.J."/>
            <person name="Wolff H."/>
            <person name="Djahanschiri B."/>
            <person name="Grundmann F."/>
            <person name="Kronenwerth M."/>
            <person name="Shi Y.M."/>
            <person name="Simonyi S."/>
            <person name="Grun P."/>
            <person name="Shapiro-Ilan D."/>
            <person name="Pidot S.J."/>
            <person name="Stinear T.P."/>
            <person name="Ebersberger I."/>
            <person name="Bode H.B."/>
        </authorList>
    </citation>
    <scope>NUCLEOTIDE SEQUENCE [LARGE SCALE GENOMIC DNA]</scope>
    <source>
        <strain evidence="1 2">DSM 17904</strain>
    </source>
</reference>
<dbReference type="NCBIfam" id="NF033153">
    <property type="entry name" value="phage_ICD_like"/>
    <property type="match status" value="1"/>
</dbReference>
<dbReference type="RefSeq" id="WP_141554545.1">
    <property type="nucleotide sequence ID" value="NZ_CAWNRH010000142.1"/>
</dbReference>
<protein>
    <submittedName>
        <fullName evidence="1">Uncharacterized protein</fullName>
    </submittedName>
</protein>
<keyword evidence="2" id="KW-1185">Reference proteome</keyword>
<comment type="caution">
    <text evidence="1">The sequence shown here is derived from an EMBL/GenBank/DDBJ whole genome shotgun (WGS) entry which is preliminary data.</text>
</comment>